<reference evidence="2" key="1">
    <citation type="journal article" date="2019" name="Int. J. Syst. Evol. Microbiol.">
        <title>The Global Catalogue of Microorganisms (GCM) 10K type strain sequencing project: providing services to taxonomists for standard genome sequencing and annotation.</title>
        <authorList>
            <consortium name="The Broad Institute Genomics Platform"/>
            <consortium name="The Broad Institute Genome Sequencing Center for Infectious Disease"/>
            <person name="Wu L."/>
            <person name="Ma J."/>
        </authorList>
    </citation>
    <scope>NUCLEOTIDE SEQUENCE [LARGE SCALE GENOMIC DNA]</scope>
    <source>
        <strain evidence="2">CGMCC 1.15731</strain>
    </source>
</reference>
<dbReference type="SUPFAM" id="SSF89562">
    <property type="entry name" value="RraA-like"/>
    <property type="match status" value="1"/>
</dbReference>
<dbReference type="InterPro" id="IPR005493">
    <property type="entry name" value="RraA/RraA-like"/>
</dbReference>
<dbReference type="Pfam" id="PF03737">
    <property type="entry name" value="RraA-like"/>
    <property type="match status" value="1"/>
</dbReference>
<dbReference type="InterPro" id="IPR036704">
    <property type="entry name" value="RraA/RraA-like_sf"/>
</dbReference>
<keyword evidence="2" id="KW-1185">Reference proteome</keyword>
<dbReference type="PANTHER" id="PTHR33254:SF16">
    <property type="entry name" value="BLR3842 PROTEIN"/>
    <property type="match status" value="1"/>
</dbReference>
<dbReference type="Gene3D" id="3.50.30.40">
    <property type="entry name" value="Ribonuclease E inhibitor RraA/RraA-like"/>
    <property type="match status" value="1"/>
</dbReference>
<name>A0ABV9H7K5_9HYPH</name>
<dbReference type="RefSeq" id="WP_374831226.1">
    <property type="nucleotide sequence ID" value="NZ_JBHEEZ010000007.1"/>
</dbReference>
<dbReference type="CDD" id="cd16841">
    <property type="entry name" value="RraA_family"/>
    <property type="match status" value="1"/>
</dbReference>
<proteinExistence type="predicted"/>
<dbReference type="Proteomes" id="UP001596042">
    <property type="component" value="Unassembled WGS sequence"/>
</dbReference>
<comment type="caution">
    <text evidence="1">The sequence shown here is derived from an EMBL/GenBank/DDBJ whole genome shotgun (WGS) entry which is preliminary data.</text>
</comment>
<dbReference type="EMBL" id="JBHSEL010000124">
    <property type="protein sequence ID" value="MFC4626336.1"/>
    <property type="molecule type" value="Genomic_DNA"/>
</dbReference>
<dbReference type="PANTHER" id="PTHR33254">
    <property type="entry name" value="4-HYDROXY-4-METHYL-2-OXOGLUTARATE ALDOLASE 3-RELATED"/>
    <property type="match status" value="1"/>
</dbReference>
<evidence type="ECO:0000313" key="2">
    <source>
        <dbReference type="Proteomes" id="UP001596042"/>
    </source>
</evidence>
<sequence>MSDFTLTDALLARYRTVTAATAHEAMGRKGALDSAIKPIRHGMRVLGPAFTCACPPGDNLTLHAALKLARPGDVIVCAAAGFTEQGLFGDVMASAAKGKGIAGLVVDGGVRDSSEISRLGFPVFSRSISIKGAVKETLGQLNQPVVVGGELVSPGDLIIGDDDGVVVIPRALIAETAETSAERERKEERFRAALLQGNTTWDMLNLNAVMERKGISFRL</sequence>
<evidence type="ECO:0000313" key="1">
    <source>
        <dbReference type="EMBL" id="MFC4626336.1"/>
    </source>
</evidence>
<accession>A0ABV9H7K5</accession>
<protein>
    <submittedName>
        <fullName evidence="1">4-carboxy-4-hydroxy-2-oxoadipate aldolase/oxaloacetate decarboxylase</fullName>
    </submittedName>
</protein>
<gene>
    <name evidence="1" type="ORF">ACFO1V_14180</name>
</gene>
<organism evidence="1 2">
    <name type="scientific">Daeguia caeni</name>
    <dbReference type="NCBI Taxonomy" id="439612"/>
    <lineage>
        <taxon>Bacteria</taxon>
        <taxon>Pseudomonadati</taxon>
        <taxon>Pseudomonadota</taxon>
        <taxon>Alphaproteobacteria</taxon>
        <taxon>Hyphomicrobiales</taxon>
        <taxon>Brucellaceae</taxon>
        <taxon>Daeguia</taxon>
    </lineage>
</organism>
<dbReference type="NCBIfam" id="NF006731">
    <property type="entry name" value="PRK09262.1"/>
    <property type="match status" value="1"/>
</dbReference>